<dbReference type="STRING" id="525904.Tter_1902"/>
<dbReference type="Gene3D" id="3.30.70.240">
    <property type="match status" value="1"/>
</dbReference>
<protein>
    <submittedName>
        <fullName evidence="1">CRISPR-associated protein Cas2</fullName>
    </submittedName>
</protein>
<dbReference type="eggNOG" id="COG0847">
    <property type="taxonomic scope" value="Bacteria"/>
</dbReference>
<dbReference type="NCBIfam" id="TIGR01873">
    <property type="entry name" value="cas_CT1978"/>
    <property type="match status" value="1"/>
</dbReference>
<gene>
    <name evidence="1" type="ordered locus">Tter_1902</name>
</gene>
<dbReference type="Proteomes" id="UP000000323">
    <property type="component" value="Chromosome 2"/>
</dbReference>
<dbReference type="Pfam" id="PF09707">
    <property type="entry name" value="Cas_Cas2CT1978"/>
    <property type="match status" value="1"/>
</dbReference>
<evidence type="ECO:0000313" key="1">
    <source>
        <dbReference type="EMBL" id="ACZ42808.1"/>
    </source>
</evidence>
<sequence>MTVIVVEKVPASVRGELTRWLLEPRTGVFVGRPSALVRDKLWELVCQRIVERTGPEEMGGAVMIYTSDNEQGFEMRIFGDTSRDLVDFEGLWLVKV</sequence>
<dbReference type="EMBL" id="CP001826">
    <property type="protein sequence ID" value="ACZ42808.1"/>
    <property type="molecule type" value="Genomic_DNA"/>
</dbReference>
<dbReference type="KEGG" id="ttr:Tter_1902"/>
<organism evidence="1 2">
    <name type="scientific">Thermobaculum terrenum (strain ATCC BAA-798 / CCMEE 7001 / YNP1)</name>
    <dbReference type="NCBI Taxonomy" id="525904"/>
    <lineage>
        <taxon>Bacteria</taxon>
        <taxon>Bacillati</taxon>
        <taxon>Chloroflexota</taxon>
        <taxon>Chloroflexia</taxon>
        <taxon>Candidatus Thermobaculales</taxon>
        <taxon>Candidatus Thermobaculaceae</taxon>
        <taxon>Thermobaculum</taxon>
    </lineage>
</organism>
<reference evidence="2" key="1">
    <citation type="journal article" date="2010" name="Stand. Genomic Sci.">
        <title>Complete genome sequence of 'Thermobaculum terrenum' type strain (YNP1).</title>
        <authorList>
            <person name="Kiss H."/>
            <person name="Cleland D."/>
            <person name="Lapidus A."/>
            <person name="Lucas S."/>
            <person name="Glavina Del Rio T."/>
            <person name="Nolan M."/>
            <person name="Tice H."/>
            <person name="Han C."/>
            <person name="Goodwin L."/>
            <person name="Pitluck S."/>
            <person name="Liolios K."/>
            <person name="Ivanova N."/>
            <person name="Mavromatis K."/>
            <person name="Ovchinnikova G."/>
            <person name="Pati A."/>
            <person name="Chen A."/>
            <person name="Palaniappan K."/>
            <person name="Land M."/>
            <person name="Hauser L."/>
            <person name="Chang Y."/>
            <person name="Jeffries C."/>
            <person name="Lu M."/>
            <person name="Brettin T."/>
            <person name="Detter J."/>
            <person name="Goker M."/>
            <person name="Tindall B."/>
            <person name="Beck B."/>
            <person name="McDermott T."/>
            <person name="Woyke T."/>
            <person name="Bristow J."/>
            <person name="Eisen J."/>
            <person name="Markowitz V."/>
            <person name="Hugenholtz P."/>
            <person name="Kyrpides N."/>
            <person name="Klenk H."/>
            <person name="Cheng J."/>
        </authorList>
    </citation>
    <scope>NUCLEOTIDE SEQUENCE [LARGE SCALE GENOMIC DNA]</scope>
    <source>
        <strain evidence="2">ATCC BAA-798 / YNP1</strain>
    </source>
</reference>
<dbReference type="RefSeq" id="WP_012875839.1">
    <property type="nucleotide sequence ID" value="NC_013526.1"/>
</dbReference>
<accession>D1CGD7</accession>
<dbReference type="AlphaFoldDB" id="D1CGD7"/>
<dbReference type="InterPro" id="IPR010152">
    <property type="entry name" value="CRISPR-assoc_prot_Cas2_sub"/>
</dbReference>
<dbReference type="HOGENOM" id="CLU_151313_0_0_0"/>
<dbReference type="OrthoDB" id="9776650at2"/>
<evidence type="ECO:0000313" key="2">
    <source>
        <dbReference type="Proteomes" id="UP000000323"/>
    </source>
</evidence>
<proteinExistence type="predicted"/>
<keyword evidence="2" id="KW-1185">Reference proteome</keyword>
<name>D1CGD7_THET1</name>